<dbReference type="Proteomes" id="UP000176992">
    <property type="component" value="Unassembled WGS sequence"/>
</dbReference>
<sequence>MLLSFIAVYHPAVTAGQNQMIQRLEQKLYWQASERFELRGFLQSRFQDMLSDFYYFNWDAGVSTYVNDRFKVPVCFRQTRREFGTDWQTTNYLLFDPTVLLVSAGGWQLDLRGRCTYMLTGTAVENIRLRPQASYVFLRRNREVGWYIYNDFYFQVLRQERLDHARFNLFAAGLRYPLNPVAGLDLRYMLFSAKYHQGAPWSHLHETCVVLEFRI</sequence>
<reference evidence="1 2" key="1">
    <citation type="journal article" date="2016" name="Nat. Commun.">
        <title>Thousands of microbial genomes shed light on interconnected biogeochemical processes in an aquifer system.</title>
        <authorList>
            <person name="Anantharaman K."/>
            <person name="Brown C.T."/>
            <person name="Hug L.A."/>
            <person name="Sharon I."/>
            <person name="Castelle C.J."/>
            <person name="Probst A.J."/>
            <person name="Thomas B.C."/>
            <person name="Singh A."/>
            <person name="Wilkins M.J."/>
            <person name="Karaoz U."/>
            <person name="Brodie E.L."/>
            <person name="Williams K.H."/>
            <person name="Hubbard S.S."/>
            <person name="Banfield J.F."/>
        </authorList>
    </citation>
    <scope>NUCLEOTIDE SEQUENCE [LARGE SCALE GENOMIC DNA]</scope>
</reference>
<protein>
    <recommendedName>
        <fullName evidence="3">DUF2490 domain-containing protein</fullName>
    </recommendedName>
</protein>
<dbReference type="AlphaFoldDB" id="A0A1F5YI36"/>
<accession>A0A1F5YI36</accession>
<dbReference type="InterPro" id="IPR019619">
    <property type="entry name" value="DUF2490"/>
</dbReference>
<comment type="caution">
    <text evidence="1">The sequence shown here is derived from an EMBL/GenBank/DDBJ whole genome shotgun (WGS) entry which is preliminary data.</text>
</comment>
<proteinExistence type="predicted"/>
<gene>
    <name evidence="1" type="ORF">A2Z86_09205</name>
</gene>
<evidence type="ECO:0000313" key="2">
    <source>
        <dbReference type="Proteomes" id="UP000176992"/>
    </source>
</evidence>
<evidence type="ECO:0008006" key="3">
    <source>
        <dbReference type="Google" id="ProtNLM"/>
    </source>
</evidence>
<organism evidence="1 2">
    <name type="scientific">Candidatus Glassbacteria bacterium GWA2_58_10</name>
    <dbReference type="NCBI Taxonomy" id="1817865"/>
    <lineage>
        <taxon>Bacteria</taxon>
        <taxon>Candidatus Glassiibacteriota</taxon>
    </lineage>
</organism>
<name>A0A1F5YI36_9BACT</name>
<dbReference type="EMBL" id="MFIV01000006">
    <property type="protein sequence ID" value="OGF99868.1"/>
    <property type="molecule type" value="Genomic_DNA"/>
</dbReference>
<dbReference type="Pfam" id="PF10677">
    <property type="entry name" value="DUF2490"/>
    <property type="match status" value="1"/>
</dbReference>
<evidence type="ECO:0000313" key="1">
    <source>
        <dbReference type="EMBL" id="OGF99868.1"/>
    </source>
</evidence>